<dbReference type="RefSeq" id="WP_120109310.1">
    <property type="nucleotide sequence ID" value="NZ_QXQB01000002.1"/>
</dbReference>
<dbReference type="GO" id="GO:0003677">
    <property type="term" value="F:DNA binding"/>
    <property type="evidence" value="ECO:0007669"/>
    <property type="project" value="UniProtKB-KW"/>
</dbReference>
<comment type="caution">
    <text evidence="7">The sequence shown here is derived from an EMBL/GenBank/DDBJ whole genome shotgun (WGS) entry which is preliminary data.</text>
</comment>
<evidence type="ECO:0000256" key="4">
    <source>
        <dbReference type="ARBA" id="ARBA00023163"/>
    </source>
</evidence>
<dbReference type="SMART" id="SM00448">
    <property type="entry name" value="REC"/>
    <property type="match status" value="1"/>
</dbReference>
<dbReference type="SUPFAM" id="SSF52172">
    <property type="entry name" value="CheY-like"/>
    <property type="match status" value="1"/>
</dbReference>
<keyword evidence="3 7" id="KW-0238">DNA-binding</keyword>
<organism evidence="7 8">
    <name type="scientific">Paenibacillus pinisoli</name>
    <dbReference type="NCBI Taxonomy" id="1276110"/>
    <lineage>
        <taxon>Bacteria</taxon>
        <taxon>Bacillati</taxon>
        <taxon>Bacillota</taxon>
        <taxon>Bacilli</taxon>
        <taxon>Bacillales</taxon>
        <taxon>Paenibacillaceae</taxon>
        <taxon>Paenibacillus</taxon>
    </lineage>
</organism>
<dbReference type="InterPro" id="IPR011006">
    <property type="entry name" value="CheY-like_superfamily"/>
</dbReference>
<dbReference type="InterPro" id="IPR058245">
    <property type="entry name" value="NreC/VraR/RcsB-like_REC"/>
</dbReference>
<dbReference type="InterPro" id="IPR039420">
    <property type="entry name" value="WalR-like"/>
</dbReference>
<dbReference type="PROSITE" id="PS50110">
    <property type="entry name" value="RESPONSE_REGULATORY"/>
    <property type="match status" value="1"/>
</dbReference>
<dbReference type="SUPFAM" id="SSF46894">
    <property type="entry name" value="C-terminal effector domain of the bipartite response regulators"/>
    <property type="match status" value="1"/>
</dbReference>
<dbReference type="InterPro" id="IPR000792">
    <property type="entry name" value="Tscrpt_reg_LuxR_C"/>
</dbReference>
<dbReference type="InterPro" id="IPR001789">
    <property type="entry name" value="Sig_transdc_resp-reg_receiver"/>
</dbReference>
<keyword evidence="4" id="KW-0804">Transcription</keyword>
<keyword evidence="1 5" id="KW-0597">Phosphoprotein</keyword>
<name>A0A3A6PIW6_9BACL</name>
<sequence length="227" mass="26086">MENIKLIISDDMDAHRRRLERIITKQPNMTLLASVDSGAATIAKVEQEVPDIILMDIEMESKYAGIEAANKIHVSYPHTKIILLTVHEDDNIVFAAFKTGIVDYIIKSFPEEEIVEGIIAAYRDDSPIRPMIAKKLRNELVRSKNHESLLMNTLNIISTLTASELEVLKLLCQNRNRRQIALLRSVEEETIKKQVNSILRKFNKRRTKEIVKLVTELQIFNSISYFN</sequence>
<evidence type="ECO:0000313" key="8">
    <source>
        <dbReference type="Proteomes" id="UP000267798"/>
    </source>
</evidence>
<dbReference type="Gene3D" id="3.40.50.2300">
    <property type="match status" value="1"/>
</dbReference>
<dbReference type="SMART" id="SM00421">
    <property type="entry name" value="HTH_LUXR"/>
    <property type="match status" value="1"/>
</dbReference>
<dbReference type="EMBL" id="QXQB01000002">
    <property type="protein sequence ID" value="RJX39646.1"/>
    <property type="molecule type" value="Genomic_DNA"/>
</dbReference>
<accession>A0A3A6PIW6</accession>
<dbReference type="InterPro" id="IPR016032">
    <property type="entry name" value="Sig_transdc_resp-reg_C-effctor"/>
</dbReference>
<reference evidence="7 8" key="1">
    <citation type="submission" date="2018-09" db="EMBL/GenBank/DDBJ databases">
        <title>Paenibacillus aracenensis nov. sp. isolated from a cave in southern Spain.</title>
        <authorList>
            <person name="Jurado V."/>
            <person name="Gutierrez-Patricio S."/>
            <person name="Gonzalez-Pimentel J.L."/>
            <person name="Miller A.Z."/>
            <person name="Laiz L."/>
            <person name="Saiz-Jimenez C."/>
        </authorList>
    </citation>
    <scope>NUCLEOTIDE SEQUENCE [LARGE SCALE GENOMIC DNA]</scope>
    <source>
        <strain evidence="7 8">JCM 19203</strain>
    </source>
</reference>
<dbReference type="OrthoDB" id="188043at2"/>
<feature type="modified residue" description="4-aspartylphosphate" evidence="5">
    <location>
        <position position="56"/>
    </location>
</feature>
<keyword evidence="2" id="KW-0805">Transcription regulation</keyword>
<dbReference type="Proteomes" id="UP000267798">
    <property type="component" value="Unassembled WGS sequence"/>
</dbReference>
<evidence type="ECO:0000259" key="6">
    <source>
        <dbReference type="PROSITE" id="PS50110"/>
    </source>
</evidence>
<dbReference type="GO" id="GO:0000160">
    <property type="term" value="P:phosphorelay signal transduction system"/>
    <property type="evidence" value="ECO:0007669"/>
    <property type="project" value="InterPro"/>
</dbReference>
<evidence type="ECO:0000256" key="5">
    <source>
        <dbReference type="PROSITE-ProRule" id="PRU00169"/>
    </source>
</evidence>
<gene>
    <name evidence="7" type="ORF">D3P09_09560</name>
</gene>
<dbReference type="GO" id="GO:0006355">
    <property type="term" value="P:regulation of DNA-templated transcription"/>
    <property type="evidence" value="ECO:0007669"/>
    <property type="project" value="InterPro"/>
</dbReference>
<dbReference type="AlphaFoldDB" id="A0A3A6PIW6"/>
<evidence type="ECO:0000256" key="3">
    <source>
        <dbReference type="ARBA" id="ARBA00023125"/>
    </source>
</evidence>
<evidence type="ECO:0000256" key="2">
    <source>
        <dbReference type="ARBA" id="ARBA00023015"/>
    </source>
</evidence>
<keyword evidence="8" id="KW-1185">Reference proteome</keyword>
<dbReference type="PANTHER" id="PTHR43214:SF43">
    <property type="entry name" value="TWO-COMPONENT RESPONSE REGULATOR"/>
    <property type="match status" value="1"/>
</dbReference>
<proteinExistence type="predicted"/>
<evidence type="ECO:0000256" key="1">
    <source>
        <dbReference type="ARBA" id="ARBA00022553"/>
    </source>
</evidence>
<dbReference type="Pfam" id="PF00072">
    <property type="entry name" value="Response_reg"/>
    <property type="match status" value="1"/>
</dbReference>
<feature type="domain" description="Response regulatory" evidence="6">
    <location>
        <begin position="5"/>
        <end position="122"/>
    </location>
</feature>
<evidence type="ECO:0000313" key="7">
    <source>
        <dbReference type="EMBL" id="RJX39646.1"/>
    </source>
</evidence>
<dbReference type="PANTHER" id="PTHR43214">
    <property type="entry name" value="TWO-COMPONENT RESPONSE REGULATOR"/>
    <property type="match status" value="1"/>
</dbReference>
<dbReference type="CDD" id="cd17535">
    <property type="entry name" value="REC_NarL-like"/>
    <property type="match status" value="1"/>
</dbReference>
<protein>
    <submittedName>
        <fullName evidence="7">DNA-binding response regulator</fullName>
    </submittedName>
</protein>